<dbReference type="EMBL" id="QXDF01000001">
    <property type="protein sequence ID" value="RIA56777.1"/>
    <property type="molecule type" value="Genomic_DNA"/>
</dbReference>
<protein>
    <submittedName>
        <fullName evidence="2">Uncharacterized protein</fullName>
    </submittedName>
</protein>
<sequence length="194" mass="20666">MSRSRPLIRWWHIAGALALVAVLDVYELAVTIPALTAFADAPIFDMRISGYGHAEAVAYIAALGTDGNWFYLTRHVPPDTALALVEAVAITLIILRVTRPGARFALPVPPAGRLAMLAAPTLMLLFDLGENALVAHMLLTAAPGPTLVAMASTLTQAKWVAISLAIALAIVLPASALLRGRRRQVTHPQQASPR</sequence>
<keyword evidence="3" id="KW-1185">Reference proteome</keyword>
<accession>A0A397QBB4</accession>
<feature type="transmembrane region" description="Helical" evidence="1">
    <location>
        <begin position="7"/>
        <end position="26"/>
    </location>
</feature>
<reference evidence="2 3" key="1">
    <citation type="submission" date="2018-08" db="EMBL/GenBank/DDBJ databases">
        <title>Genomic Encyclopedia of Archaeal and Bacterial Type Strains, Phase II (KMG-II): from individual species to whole genera.</title>
        <authorList>
            <person name="Goeker M."/>
        </authorList>
    </citation>
    <scope>NUCLEOTIDE SEQUENCE [LARGE SCALE GENOMIC DNA]</scope>
    <source>
        <strain evidence="2 3">DSM 5002</strain>
    </source>
</reference>
<feature type="transmembrane region" description="Helical" evidence="1">
    <location>
        <begin position="159"/>
        <end position="178"/>
    </location>
</feature>
<evidence type="ECO:0000256" key="1">
    <source>
        <dbReference type="SAM" id="Phobius"/>
    </source>
</evidence>
<gene>
    <name evidence="2" type="ORF">BXY53_1887</name>
</gene>
<feature type="transmembrane region" description="Helical" evidence="1">
    <location>
        <begin position="80"/>
        <end position="97"/>
    </location>
</feature>
<dbReference type="AlphaFoldDB" id="A0A397QBB4"/>
<proteinExistence type="predicted"/>
<keyword evidence="1" id="KW-1133">Transmembrane helix</keyword>
<dbReference type="Proteomes" id="UP000266273">
    <property type="component" value="Unassembled WGS sequence"/>
</dbReference>
<evidence type="ECO:0000313" key="2">
    <source>
        <dbReference type="EMBL" id="RIA56777.1"/>
    </source>
</evidence>
<name>A0A397QBB4_9HYPH</name>
<comment type="caution">
    <text evidence="2">The sequence shown here is derived from an EMBL/GenBank/DDBJ whole genome shotgun (WGS) entry which is preliminary data.</text>
</comment>
<keyword evidence="1" id="KW-0472">Membrane</keyword>
<keyword evidence="1" id="KW-0812">Transmembrane</keyword>
<evidence type="ECO:0000313" key="3">
    <source>
        <dbReference type="Proteomes" id="UP000266273"/>
    </source>
</evidence>
<organism evidence="2 3">
    <name type="scientific">Dichotomicrobium thermohalophilum</name>
    <dbReference type="NCBI Taxonomy" id="933063"/>
    <lineage>
        <taxon>Bacteria</taxon>
        <taxon>Pseudomonadati</taxon>
        <taxon>Pseudomonadota</taxon>
        <taxon>Alphaproteobacteria</taxon>
        <taxon>Hyphomicrobiales</taxon>
        <taxon>Hyphomicrobiaceae</taxon>
        <taxon>Dichotomicrobium</taxon>
    </lineage>
</organism>